<proteinExistence type="inferred from homology"/>
<keyword evidence="4" id="KW-0503">Monooxygenase</keyword>
<comment type="cofactor">
    <cofactor evidence="1">
        <name>FAD</name>
        <dbReference type="ChEBI" id="CHEBI:57692"/>
    </cofactor>
</comment>
<dbReference type="Pfam" id="PF13450">
    <property type="entry name" value="NAD_binding_8"/>
    <property type="match status" value="1"/>
</dbReference>
<evidence type="ECO:0000256" key="1">
    <source>
        <dbReference type="ARBA" id="ARBA00001974"/>
    </source>
</evidence>
<dbReference type="EMBL" id="JAWWNJ010000093">
    <property type="protein sequence ID" value="KAK6997147.1"/>
    <property type="molecule type" value="Genomic_DNA"/>
</dbReference>
<feature type="compositionally biased region" description="Basic and acidic residues" evidence="5">
    <location>
        <begin position="489"/>
        <end position="504"/>
    </location>
</feature>
<keyword evidence="3" id="KW-0560">Oxidoreductase</keyword>
<keyword evidence="7" id="KW-1185">Reference proteome</keyword>
<dbReference type="SUPFAM" id="SSF51905">
    <property type="entry name" value="FAD/NAD(P)-binding domain"/>
    <property type="match status" value="1"/>
</dbReference>
<dbReference type="InterPro" id="IPR050493">
    <property type="entry name" value="FAD-dep_Monooxygenase_BioMet"/>
</dbReference>
<dbReference type="GO" id="GO:0004497">
    <property type="term" value="F:monooxygenase activity"/>
    <property type="evidence" value="ECO:0007669"/>
    <property type="project" value="UniProtKB-KW"/>
</dbReference>
<evidence type="ECO:0000256" key="3">
    <source>
        <dbReference type="ARBA" id="ARBA00023002"/>
    </source>
</evidence>
<dbReference type="AlphaFoldDB" id="A0AAW0A114"/>
<evidence type="ECO:0000313" key="7">
    <source>
        <dbReference type="Proteomes" id="UP001362999"/>
    </source>
</evidence>
<name>A0AAW0A114_9AGAR</name>
<protein>
    <submittedName>
        <fullName evidence="6">FAD-binding-3 domain-containing protein</fullName>
    </submittedName>
</protein>
<evidence type="ECO:0000256" key="4">
    <source>
        <dbReference type="ARBA" id="ARBA00023033"/>
    </source>
</evidence>
<organism evidence="6 7">
    <name type="scientific">Favolaschia claudopus</name>
    <dbReference type="NCBI Taxonomy" id="2862362"/>
    <lineage>
        <taxon>Eukaryota</taxon>
        <taxon>Fungi</taxon>
        <taxon>Dikarya</taxon>
        <taxon>Basidiomycota</taxon>
        <taxon>Agaricomycotina</taxon>
        <taxon>Agaricomycetes</taxon>
        <taxon>Agaricomycetidae</taxon>
        <taxon>Agaricales</taxon>
        <taxon>Marasmiineae</taxon>
        <taxon>Mycenaceae</taxon>
        <taxon>Favolaschia</taxon>
    </lineage>
</organism>
<evidence type="ECO:0000256" key="5">
    <source>
        <dbReference type="SAM" id="MobiDB-lite"/>
    </source>
</evidence>
<sequence>MGAAGLDFIIVGASISGLSSAITLKSAGHNVLILEKDPQLGGVVRRPSLFPTPPSVSLFRIPPNGTKILLDWGLEEVMKAHSAPIAGFAAYKYGEGRTPSPDLLGKNIWDAELSDAARGGYLQFSHAGLVRILYDYALTPIEVDGYTPRVSVVFGAEVVSIDCDGPSVTLRSGEVHEGHAIIGADGAKGFVRRLLLEEEEESPESDVPTGIAAYNAVVPNRLVTKNNLGDIFCGYPGCTVWFGENRGEGLFGENHDVSILLYTPDSSQDGSWIEGAEKKLTDVVGPCDKHVQKLVSLAGPATCVQLKQTYELESWISESGKLLAIGDAARPFSSGTGHPYVVALEDGLFIGKIFSHTRNASRVPELLRAFQQHRGPRCSRLRQMEKEYIFQMILPDGDYQAGRDAAMRERHAAGRNVLDGDFQQMMEDYEFMYGYEAADDADEWWMTWGRYHDSGDASHDSPNGLFNMAFSSFTREVTEKYGSPEAELDNDREFLRGEEDTSYS</sequence>
<comment type="caution">
    <text evidence="6">The sequence shown here is derived from an EMBL/GenBank/DDBJ whole genome shotgun (WGS) entry which is preliminary data.</text>
</comment>
<dbReference type="Gene3D" id="3.50.50.60">
    <property type="entry name" value="FAD/NAD(P)-binding domain"/>
    <property type="match status" value="1"/>
</dbReference>
<dbReference type="PANTHER" id="PTHR13789">
    <property type="entry name" value="MONOOXYGENASE"/>
    <property type="match status" value="1"/>
</dbReference>
<accession>A0AAW0A114</accession>
<dbReference type="PANTHER" id="PTHR13789:SF315">
    <property type="entry name" value="FAD-DEPENDENT MONOOXYGENASE MDPD"/>
    <property type="match status" value="1"/>
</dbReference>
<dbReference type="PRINTS" id="PR00420">
    <property type="entry name" value="RNGMNOXGNASE"/>
</dbReference>
<feature type="region of interest" description="Disordered" evidence="5">
    <location>
        <begin position="480"/>
        <end position="504"/>
    </location>
</feature>
<dbReference type="InterPro" id="IPR036188">
    <property type="entry name" value="FAD/NAD-bd_sf"/>
</dbReference>
<reference evidence="6 7" key="1">
    <citation type="journal article" date="2024" name="J Genomics">
        <title>Draft genome sequencing and assembly of Favolaschia claudopus CIRM-BRFM 2984 isolated from oak limbs.</title>
        <authorList>
            <person name="Navarro D."/>
            <person name="Drula E."/>
            <person name="Chaduli D."/>
            <person name="Cazenave R."/>
            <person name="Ahrendt S."/>
            <person name="Wang J."/>
            <person name="Lipzen A."/>
            <person name="Daum C."/>
            <person name="Barry K."/>
            <person name="Grigoriev I.V."/>
            <person name="Favel A."/>
            <person name="Rosso M.N."/>
            <person name="Martin F."/>
        </authorList>
    </citation>
    <scope>NUCLEOTIDE SEQUENCE [LARGE SCALE GENOMIC DNA]</scope>
    <source>
        <strain evidence="6 7">CIRM-BRFM 2984</strain>
    </source>
</reference>
<evidence type="ECO:0000256" key="2">
    <source>
        <dbReference type="ARBA" id="ARBA00007992"/>
    </source>
</evidence>
<evidence type="ECO:0000313" key="6">
    <source>
        <dbReference type="EMBL" id="KAK6997147.1"/>
    </source>
</evidence>
<dbReference type="Proteomes" id="UP001362999">
    <property type="component" value="Unassembled WGS sequence"/>
</dbReference>
<gene>
    <name evidence="6" type="ORF">R3P38DRAFT_3624351</name>
</gene>
<comment type="similarity">
    <text evidence="2">Belongs to the paxM FAD-dependent monooxygenase family.</text>
</comment>